<name>A0ABD1HV23_SALDI</name>
<evidence type="ECO:0000313" key="2">
    <source>
        <dbReference type="EMBL" id="KAL1558896.1"/>
    </source>
</evidence>
<organism evidence="2 3">
    <name type="scientific">Salvia divinorum</name>
    <name type="common">Maria pastora</name>
    <name type="synonym">Diviner's sage</name>
    <dbReference type="NCBI Taxonomy" id="28513"/>
    <lineage>
        <taxon>Eukaryota</taxon>
        <taxon>Viridiplantae</taxon>
        <taxon>Streptophyta</taxon>
        <taxon>Embryophyta</taxon>
        <taxon>Tracheophyta</taxon>
        <taxon>Spermatophyta</taxon>
        <taxon>Magnoliopsida</taxon>
        <taxon>eudicotyledons</taxon>
        <taxon>Gunneridae</taxon>
        <taxon>Pentapetalae</taxon>
        <taxon>asterids</taxon>
        <taxon>lamiids</taxon>
        <taxon>Lamiales</taxon>
        <taxon>Lamiaceae</taxon>
        <taxon>Nepetoideae</taxon>
        <taxon>Mentheae</taxon>
        <taxon>Salviinae</taxon>
        <taxon>Salvia</taxon>
        <taxon>Salvia subgen. Calosphace</taxon>
    </lineage>
</organism>
<protein>
    <submittedName>
        <fullName evidence="2">Anther-specific proline-rich protein APG-like</fullName>
    </submittedName>
</protein>
<proteinExistence type="predicted"/>
<comment type="caution">
    <text evidence="2">The sequence shown here is derived from an EMBL/GenBank/DDBJ whole genome shotgun (WGS) entry which is preliminary data.</text>
</comment>
<dbReference type="PANTHER" id="PTHR37767:SF1">
    <property type="entry name" value="HYDROXYPROLINE-RICH GLYCOPROTEIN FAMILY PROTEIN"/>
    <property type="match status" value="1"/>
</dbReference>
<accession>A0ABD1HV23</accession>
<feature type="compositionally biased region" description="Acidic residues" evidence="1">
    <location>
        <begin position="113"/>
        <end position="123"/>
    </location>
</feature>
<sequence length="316" mass="34512">MAEPHPSKSERKRERQLISVPFIWEEKPGMPKKGWKPFSRPVEPPAPPAKFVVSVPFGWEEKPGTPLPYSIQPPRELQIVAAPQGNRAFPLPPPKLLTIGYGNWHASSVGNDDQGDSEGDEPSGMELDTCSVDTDDSFCSAKSLLANGLISTTAIASAVPVQQTSLALVTTDSRLPQSPGSPASETGSTCSYATGTASLVGASFLEWLFPLLVSNSNNENKIGYLEKAPSQRTDVQAIEYLHGSNCGQARRPLLTLGELIAMSRRQSCQRKVNKMHKKQSMDFMRGNAFGCCIFQSGNGINQLTLKWKRQLQLKLM</sequence>
<dbReference type="Proteomes" id="UP001567538">
    <property type="component" value="Unassembled WGS sequence"/>
</dbReference>
<evidence type="ECO:0000256" key="1">
    <source>
        <dbReference type="SAM" id="MobiDB-lite"/>
    </source>
</evidence>
<dbReference type="EMBL" id="JBEAFC010000004">
    <property type="protein sequence ID" value="KAL1558896.1"/>
    <property type="molecule type" value="Genomic_DNA"/>
</dbReference>
<dbReference type="AlphaFoldDB" id="A0ABD1HV23"/>
<evidence type="ECO:0000313" key="3">
    <source>
        <dbReference type="Proteomes" id="UP001567538"/>
    </source>
</evidence>
<reference evidence="2 3" key="1">
    <citation type="submission" date="2024-06" db="EMBL/GenBank/DDBJ databases">
        <title>A chromosome level genome sequence of Diviner's sage (Salvia divinorum).</title>
        <authorList>
            <person name="Ford S.A."/>
            <person name="Ro D.-K."/>
            <person name="Ness R.W."/>
            <person name="Phillips M.A."/>
        </authorList>
    </citation>
    <scope>NUCLEOTIDE SEQUENCE [LARGE SCALE GENOMIC DNA]</scope>
    <source>
        <strain evidence="2">SAF-2024a</strain>
        <tissue evidence="2">Leaf</tissue>
    </source>
</reference>
<dbReference type="PANTHER" id="PTHR37767">
    <property type="entry name" value="HYDROXYPROLINE-RICH GLYCOPROTEIN FAMILY PROTEIN"/>
    <property type="match status" value="1"/>
</dbReference>
<gene>
    <name evidence="2" type="ORF">AAHA92_09305</name>
</gene>
<keyword evidence="3" id="KW-1185">Reference proteome</keyword>
<feature type="region of interest" description="Disordered" evidence="1">
    <location>
        <begin position="107"/>
        <end position="129"/>
    </location>
</feature>